<dbReference type="EMBL" id="CP116341">
    <property type="protein sequence ID" value="WOV84727.1"/>
    <property type="molecule type" value="Genomic_DNA"/>
</dbReference>
<accession>A0ABZ0KWF2</accession>
<evidence type="ECO:0000313" key="2">
    <source>
        <dbReference type="Proteomes" id="UP001303532"/>
    </source>
</evidence>
<organism evidence="1 2">
    <name type="scientific">Sporosarcina jeotgali</name>
    <dbReference type="NCBI Taxonomy" id="3020056"/>
    <lineage>
        <taxon>Bacteria</taxon>
        <taxon>Bacillati</taxon>
        <taxon>Bacillota</taxon>
        <taxon>Bacilli</taxon>
        <taxon>Bacillales</taxon>
        <taxon>Caryophanaceae</taxon>
        <taxon>Sporosarcina</taxon>
    </lineage>
</organism>
<reference evidence="1 2" key="1">
    <citation type="submission" date="2023-01" db="EMBL/GenBank/DDBJ databases">
        <title>Sporosarcina sp. nov., isolated from Korean tranditional fermented seafood 'Jeotgal'.</title>
        <authorList>
            <person name="Yang A.-I."/>
        </authorList>
    </citation>
    <scope>NUCLEOTIDE SEQUENCE [LARGE SCALE GENOMIC DNA]</scope>
    <source>
        <strain evidence="1 2">B2O-1</strain>
    </source>
</reference>
<proteinExistence type="predicted"/>
<keyword evidence="2" id="KW-1185">Reference proteome</keyword>
<sequence length="212" mass="24654">MVSELHDVDRATEILLLLKQGSTREDLASKYGHSDYRSVDAYMRRKNYTWSPEMKTYIQKEGIISSSEVHEVHTGKALQILDLFSQGLDAKSIATKLFFTDHRSLADYMKQKGYKWSLEERNYEKISGLQTNDVEDFKTITASEIVEQIPRYLIPGIPQGKNIHMSHLLNSLIVEFSREKNIKQREIFETAIIDFLQKYGYVHEIKALFKSK</sequence>
<dbReference type="Proteomes" id="UP001303532">
    <property type="component" value="Chromosome"/>
</dbReference>
<protein>
    <submittedName>
        <fullName evidence="1">Uncharacterized protein</fullName>
    </submittedName>
</protein>
<dbReference type="RefSeq" id="WP_323692373.1">
    <property type="nucleotide sequence ID" value="NZ_CP116341.1"/>
</dbReference>
<gene>
    <name evidence="1" type="ORF">PGH26_02030</name>
</gene>
<name>A0ABZ0KWF2_9BACL</name>
<evidence type="ECO:0000313" key="1">
    <source>
        <dbReference type="EMBL" id="WOV84727.1"/>
    </source>
</evidence>